<evidence type="ECO:0000313" key="6">
    <source>
        <dbReference type="EMBL" id="WWC60425.1"/>
    </source>
</evidence>
<evidence type="ECO:0000256" key="3">
    <source>
        <dbReference type="ARBA" id="ARBA00022833"/>
    </source>
</evidence>
<feature type="region of interest" description="Disordered" evidence="5">
    <location>
        <begin position="1"/>
        <end position="49"/>
    </location>
</feature>
<dbReference type="EMBL" id="CP144532">
    <property type="protein sequence ID" value="WWC60425.1"/>
    <property type="molecule type" value="Genomic_DNA"/>
</dbReference>
<comment type="similarity">
    <text evidence="4">Belongs to the eukaryotic/archaeal RNase P protein component 4 family.</text>
</comment>
<evidence type="ECO:0000313" key="7">
    <source>
        <dbReference type="Proteomes" id="UP000078595"/>
    </source>
</evidence>
<dbReference type="GO" id="GO:0008033">
    <property type="term" value="P:tRNA processing"/>
    <property type="evidence" value="ECO:0007669"/>
    <property type="project" value="UniProtKB-KW"/>
</dbReference>
<dbReference type="Proteomes" id="UP000078595">
    <property type="component" value="Chromosome 3"/>
</dbReference>
<dbReference type="Pfam" id="PF04032">
    <property type="entry name" value="Rpr2"/>
    <property type="match status" value="1"/>
</dbReference>
<feature type="compositionally biased region" description="Basic and acidic residues" evidence="5">
    <location>
        <begin position="127"/>
        <end position="150"/>
    </location>
</feature>
<keyword evidence="2" id="KW-0479">Metal-binding</keyword>
<dbReference type="PANTHER" id="PTHR14742">
    <property type="entry name" value="RIBONUCLEASE P SUBUNIT P21"/>
    <property type="match status" value="1"/>
</dbReference>
<feature type="region of interest" description="Disordered" evidence="5">
    <location>
        <begin position="127"/>
        <end position="153"/>
    </location>
</feature>
<reference evidence="6" key="2">
    <citation type="submission" date="2024-02" db="EMBL/GenBank/DDBJ databases">
        <title>Comparative genomics of Cryptococcus and Kwoniella reveals pathogenesis evolution and contrasting modes of karyotype evolution via chromosome fusion or intercentromeric recombination.</title>
        <authorList>
            <person name="Coelho M.A."/>
            <person name="David-Palma M."/>
            <person name="Shea T."/>
            <person name="Bowers K."/>
            <person name="McGinley-Smith S."/>
            <person name="Mohammad A.W."/>
            <person name="Gnirke A."/>
            <person name="Yurkov A.M."/>
            <person name="Nowrousian M."/>
            <person name="Sun S."/>
            <person name="Cuomo C.A."/>
            <person name="Heitman J."/>
        </authorList>
    </citation>
    <scope>NUCLEOTIDE SEQUENCE</scope>
    <source>
        <strain evidence="6">CBS 10117</strain>
    </source>
</reference>
<sequence>MGKGKGQEQSKTPSEEDLQNGASGGPSNDKTKQNQTAGKPAPGKAKDIAMPVIPHKDLFQRINYSYQAAIFLQSLGSASVTSTSAGALSSLSSTSSKSVKRHDVGLKIDRKGKRKATEYEHDQIHDLEERMVNGSGRERKSERGSEEDRNMKRKLRQLARVHVREMNGMTVHNQLKLDPSLKRTLCKTCGTILIPGLTSRIRNKPNRNSFSITHHTCLTCLGSLSIPCPPMPTSTSIPTRGLSHNHLSFSDTNDLLNNNDKLDGPVRYRRRLRAARKGKRVFHEIEHSQSHPEQGGHVLWKGDEKMESWGLNSTTGAV</sequence>
<keyword evidence="3" id="KW-0862">Zinc</keyword>
<evidence type="ECO:0000256" key="4">
    <source>
        <dbReference type="ARBA" id="ARBA00038402"/>
    </source>
</evidence>
<evidence type="ECO:0000256" key="1">
    <source>
        <dbReference type="ARBA" id="ARBA00022694"/>
    </source>
</evidence>
<keyword evidence="1" id="KW-0819">tRNA processing</keyword>
<dbReference type="KEGG" id="kdj:28966716"/>
<accession>A0AAJ8KMZ7</accession>
<protein>
    <submittedName>
        <fullName evidence="6">Uncharacterized protein</fullName>
    </submittedName>
</protein>
<evidence type="ECO:0000256" key="5">
    <source>
        <dbReference type="SAM" id="MobiDB-lite"/>
    </source>
</evidence>
<evidence type="ECO:0000256" key="2">
    <source>
        <dbReference type="ARBA" id="ARBA00022723"/>
    </source>
</evidence>
<dbReference type="PANTHER" id="PTHR14742:SF0">
    <property type="entry name" value="RIBONUCLEASE P PROTEIN SUBUNIT P21"/>
    <property type="match status" value="1"/>
</dbReference>
<dbReference type="RefSeq" id="XP_065824747.1">
    <property type="nucleotide sequence ID" value="XM_065968675.1"/>
</dbReference>
<feature type="compositionally biased region" description="Polar residues" evidence="5">
    <location>
        <begin position="25"/>
        <end position="37"/>
    </location>
</feature>
<proteinExistence type="inferred from homology"/>
<reference evidence="6" key="1">
    <citation type="submission" date="2013-07" db="EMBL/GenBank/DDBJ databases">
        <authorList>
            <consortium name="The Broad Institute Genome Sequencing Platform"/>
            <person name="Cuomo C."/>
            <person name="Litvintseva A."/>
            <person name="Chen Y."/>
            <person name="Heitman J."/>
            <person name="Sun S."/>
            <person name="Springer D."/>
            <person name="Dromer F."/>
            <person name="Young S.K."/>
            <person name="Zeng Q."/>
            <person name="Gargeya S."/>
            <person name="Fitzgerald M."/>
            <person name="Abouelleil A."/>
            <person name="Alvarado L."/>
            <person name="Berlin A.M."/>
            <person name="Chapman S.B."/>
            <person name="Dewar J."/>
            <person name="Goldberg J."/>
            <person name="Griggs A."/>
            <person name="Gujja S."/>
            <person name="Hansen M."/>
            <person name="Howarth C."/>
            <person name="Imamovic A."/>
            <person name="Larimer J."/>
            <person name="McCowan C."/>
            <person name="Murphy C."/>
            <person name="Pearson M."/>
            <person name="Priest M."/>
            <person name="Roberts A."/>
            <person name="Saif S."/>
            <person name="Shea T."/>
            <person name="Sykes S."/>
            <person name="Wortman J."/>
            <person name="Nusbaum C."/>
            <person name="Birren B."/>
        </authorList>
    </citation>
    <scope>NUCLEOTIDE SEQUENCE</scope>
    <source>
        <strain evidence="6">CBS 10117</strain>
    </source>
</reference>
<keyword evidence="7" id="KW-1185">Reference proteome</keyword>
<organism evidence="6 7">
    <name type="scientific">Kwoniella dejecticola CBS 10117</name>
    <dbReference type="NCBI Taxonomy" id="1296121"/>
    <lineage>
        <taxon>Eukaryota</taxon>
        <taxon>Fungi</taxon>
        <taxon>Dikarya</taxon>
        <taxon>Basidiomycota</taxon>
        <taxon>Agaricomycotina</taxon>
        <taxon>Tremellomycetes</taxon>
        <taxon>Tremellales</taxon>
        <taxon>Cryptococcaceae</taxon>
        <taxon>Kwoniella</taxon>
    </lineage>
</organism>
<dbReference type="GeneID" id="28966716"/>
<gene>
    <name evidence="6" type="ORF">I303_102997</name>
</gene>
<name>A0AAJ8KMZ7_9TREE</name>
<dbReference type="Gene3D" id="6.20.50.20">
    <property type="match status" value="1"/>
</dbReference>
<dbReference type="GO" id="GO:0005655">
    <property type="term" value="C:nucleolar ribonuclease P complex"/>
    <property type="evidence" value="ECO:0007669"/>
    <property type="project" value="TreeGrafter"/>
</dbReference>
<dbReference type="GO" id="GO:0046872">
    <property type="term" value="F:metal ion binding"/>
    <property type="evidence" value="ECO:0007669"/>
    <property type="project" value="UniProtKB-KW"/>
</dbReference>
<dbReference type="InterPro" id="IPR007175">
    <property type="entry name" value="Rpr2/Snm1/Rpp21"/>
</dbReference>
<dbReference type="AlphaFoldDB" id="A0AAJ8KMZ7"/>